<organism evidence="1">
    <name type="scientific">uncultured prokaryote</name>
    <dbReference type="NCBI Taxonomy" id="198431"/>
    <lineage>
        <taxon>unclassified sequences</taxon>
        <taxon>environmental samples</taxon>
    </lineage>
</organism>
<evidence type="ECO:0000313" key="1">
    <source>
        <dbReference type="EMBL" id="CRY95247.1"/>
    </source>
</evidence>
<name>A0A0H5QH26_9ZZZZ</name>
<reference evidence="1" key="1">
    <citation type="submission" date="2015-06" db="EMBL/GenBank/DDBJ databases">
        <authorList>
            <person name="Joergensen T."/>
        </authorList>
    </citation>
    <scope>NUCLEOTIDE SEQUENCE</scope>
    <source>
        <strain evidence="1">RGRH0563</strain>
    </source>
</reference>
<reference evidence="1" key="2">
    <citation type="submission" date="2015-07" db="EMBL/GenBank/DDBJ databases">
        <title>Plasmids, circular viruses and viroids from rat gut.</title>
        <authorList>
            <person name="Jorgensen T.J."/>
            <person name="Hansen M.A."/>
            <person name="Xu Z."/>
            <person name="Tabak M.A."/>
            <person name="Sorensen S.J."/>
            <person name="Hansen L.H."/>
        </authorList>
    </citation>
    <scope>NUCLEOTIDE SEQUENCE</scope>
    <source>
        <strain evidence="1">RGRH0563</strain>
    </source>
</reference>
<protein>
    <submittedName>
        <fullName evidence="1">Uncharacterized protein</fullName>
    </submittedName>
</protein>
<accession>A0A0H5QH26</accession>
<proteinExistence type="predicted"/>
<dbReference type="EMBL" id="LN853195">
    <property type="protein sequence ID" value="CRY95247.1"/>
    <property type="molecule type" value="Genomic_DNA"/>
</dbReference>
<sequence length="93" mass="10151">MTGKDRAGIVQVRSRFRNFLGIIRQLLLLPSVSDGFQQGNQGGWGGKNDFILRAEFNQGGVCFQSRLEKGFPGQEHNDEFGALGKLGKVILGA</sequence>
<dbReference type="AlphaFoldDB" id="A0A0H5QH26"/>